<name>A0A221UT79_9FLAO</name>
<proteinExistence type="predicted"/>
<dbReference type="EMBL" id="CP022515">
    <property type="protein sequence ID" value="ASO04589.1"/>
    <property type="molecule type" value="Genomic_DNA"/>
</dbReference>
<gene>
    <name evidence="1" type="ORF">AREALGSMS7_01114</name>
</gene>
<organism evidence="1 2">
    <name type="scientific">Arenibacter algicola</name>
    <dbReference type="NCBI Taxonomy" id="616991"/>
    <lineage>
        <taxon>Bacteria</taxon>
        <taxon>Pseudomonadati</taxon>
        <taxon>Bacteroidota</taxon>
        <taxon>Flavobacteriia</taxon>
        <taxon>Flavobacteriales</taxon>
        <taxon>Flavobacteriaceae</taxon>
        <taxon>Arenibacter</taxon>
    </lineage>
</organism>
<dbReference type="Proteomes" id="UP000204551">
    <property type="component" value="Chromosome"/>
</dbReference>
<evidence type="ECO:0000313" key="2">
    <source>
        <dbReference type="Proteomes" id="UP000204551"/>
    </source>
</evidence>
<evidence type="ECO:0000313" key="1">
    <source>
        <dbReference type="EMBL" id="ASO04589.1"/>
    </source>
</evidence>
<dbReference type="AlphaFoldDB" id="A0A221UT79"/>
<reference evidence="1 2" key="1">
    <citation type="submission" date="2017-07" db="EMBL/GenBank/DDBJ databases">
        <title>Genome Sequence of Arenibacter algicola Strain SMS7 Isolated from a culture of the Diatom Skeletonema marinoi.</title>
        <authorList>
            <person name="Topel M."/>
            <person name="Pinder M.I.M."/>
            <person name="Johansson O.N."/>
            <person name="Kourtchenko O."/>
            <person name="Godhe A."/>
            <person name="Clarke A.K."/>
        </authorList>
    </citation>
    <scope>NUCLEOTIDE SEQUENCE [LARGE SCALE GENOMIC DNA]</scope>
    <source>
        <strain evidence="1 2">SMS7</strain>
    </source>
</reference>
<sequence>MKNQLLLIVIFFNLCSCVNSGNKIELVESNTFFEHKKDYQPEGGDVRDILKNIQLNKERPSIPNAYFISYVIELKNNTGENIEKAEIKSRLKIYYNNKTEIVNFNPLNDYHTIHYESSPIWLENGTISYSARQRFNQRLFLHNPNKIEIEIEIFVKNSVGFSHSEYFLLNDELMDSWNSMN</sequence>
<accession>A0A221UT79</accession>
<dbReference type="KEGG" id="aalg:AREALGSMS7_01114"/>
<dbReference type="RefSeq" id="WP_093977553.1">
    <property type="nucleotide sequence ID" value="NZ_CP022515.1"/>
</dbReference>
<protein>
    <submittedName>
        <fullName evidence="1">Uncharacterized protein</fullName>
    </submittedName>
</protein>